<evidence type="ECO:0000313" key="3">
    <source>
        <dbReference type="EMBL" id="KOO28966.1"/>
    </source>
</evidence>
<dbReference type="Gene3D" id="2.20.110.10">
    <property type="entry name" value="Histone H3 K4-specific methyltransferase SET7/9 N-terminal domain"/>
    <property type="match status" value="6"/>
</dbReference>
<gene>
    <name evidence="3" type="ORF">Ctob_014252</name>
</gene>
<reference evidence="4" key="1">
    <citation type="journal article" date="2015" name="PLoS Genet.">
        <title>Genome Sequence and Transcriptome Analyses of Chrysochromulina tobin: Metabolic Tools for Enhanced Algal Fitness in the Prominent Order Prymnesiales (Haptophyceae).</title>
        <authorList>
            <person name="Hovde B.T."/>
            <person name="Deodato C.R."/>
            <person name="Hunsperger H.M."/>
            <person name="Ryken S.A."/>
            <person name="Yost W."/>
            <person name="Jha R.K."/>
            <person name="Patterson J."/>
            <person name="Monnat R.J. Jr."/>
            <person name="Barlow S.B."/>
            <person name="Starkenburg S.R."/>
            <person name="Cattolico R.A."/>
        </authorList>
    </citation>
    <scope>NUCLEOTIDE SEQUENCE</scope>
    <source>
        <strain evidence="4">CCMP291</strain>
    </source>
</reference>
<comment type="caution">
    <text evidence="3">The sequence shown here is derived from an EMBL/GenBank/DDBJ whole genome shotgun (WGS) entry which is preliminary data.</text>
</comment>
<dbReference type="PANTHER" id="PTHR43215:SF14">
    <property type="entry name" value="RADIAL SPOKE HEAD 1 HOMOLOG"/>
    <property type="match status" value="1"/>
</dbReference>
<dbReference type="OrthoDB" id="270720at2759"/>
<evidence type="ECO:0000256" key="1">
    <source>
        <dbReference type="ARBA" id="ARBA00022737"/>
    </source>
</evidence>
<dbReference type="PANTHER" id="PTHR43215">
    <property type="entry name" value="RADIAL SPOKE HEAD 1 HOMOLOG"/>
    <property type="match status" value="1"/>
</dbReference>
<keyword evidence="1" id="KW-0677">Repeat</keyword>
<organism evidence="3 4">
    <name type="scientific">Chrysochromulina tobinii</name>
    <dbReference type="NCBI Taxonomy" id="1460289"/>
    <lineage>
        <taxon>Eukaryota</taxon>
        <taxon>Haptista</taxon>
        <taxon>Haptophyta</taxon>
        <taxon>Prymnesiophyceae</taxon>
        <taxon>Prymnesiales</taxon>
        <taxon>Chrysochromulinaceae</taxon>
        <taxon>Chrysochromulina</taxon>
    </lineage>
</organism>
<dbReference type="SMART" id="SM00698">
    <property type="entry name" value="MORN"/>
    <property type="match status" value="12"/>
</dbReference>
<keyword evidence="4" id="KW-1185">Reference proteome</keyword>
<protein>
    <submittedName>
        <fullName evidence="3">Morn repeat protein</fullName>
    </submittedName>
</protein>
<evidence type="ECO:0000256" key="2">
    <source>
        <dbReference type="SAM" id="MobiDB-lite"/>
    </source>
</evidence>
<dbReference type="Proteomes" id="UP000037460">
    <property type="component" value="Unassembled WGS sequence"/>
</dbReference>
<evidence type="ECO:0000313" key="4">
    <source>
        <dbReference type="Proteomes" id="UP000037460"/>
    </source>
</evidence>
<dbReference type="FunFam" id="2.20.110.10:FF:000002">
    <property type="entry name" value="Phosphatidylinositol 4-phosphate 5-kinase 8"/>
    <property type="match status" value="1"/>
</dbReference>
<dbReference type="SUPFAM" id="SSF82185">
    <property type="entry name" value="Histone H3 K4-specific methyltransferase SET7/9 N-terminal domain"/>
    <property type="match status" value="4"/>
</dbReference>
<sequence>MSTEPAIAQPPGRGRQRRPTHENMLDIEGLLSGCDEFGTRIRIFTATLTGEREYKAHLGKFRYTGSTIPPDGELPSDVTQTEEVTLAPGIRGRLETGRMRHGYGEIEYESGSVFRGQWAFGKREGQGKFIYPCGDVYEGEWKGGKYHGRGKYTSGDSGGRALEYDGEWKADKMEGYGRYIYKDTGDLYEGNFVNGFREGFGKYTTKGGDVSIGEYEGGELRSKTKVDKASLLTGTDEWGKRIKFHTASLTGGQALESGLGNFVYTGDTIASKDASVTTTEKVADAKGVGGHLASGRSRHGQGEIKYDSGAFYVGGWSRGKREGTGKFVFACGDVYEGQWKNGMYHGVGKYTSADSDEYEGEWVNDKMEGHGRYHYRNSGDVYEGDWIGGVSHGIGKFIQASTGETFMGEYERGELKGKTKLDKASMLNGTDEFGKRIKFFTASLTGERAIRAGLGNFRYSGETIAHGEALTIQSKERVEGAPGGRLQGTSRGRLASGRVRHGYGEIKYDSGSAYVGEWENDTRVGTGKYFFACGDVYEGQWKNGMYHGVGKYTSADSDEYEGEWAYDKMEGHGRYVFKESGDVYEGSFVKGVIDGPGKYTTKASGQTVQGEFFAGRLRASDSTSTRMSFVDSPFTSKVEYEAYLKLSEAEAIERVALARAMVSVASR</sequence>
<dbReference type="AlphaFoldDB" id="A0A0M0JQV9"/>
<dbReference type="Pfam" id="PF02493">
    <property type="entry name" value="MORN"/>
    <property type="match status" value="13"/>
</dbReference>
<dbReference type="InterPro" id="IPR003409">
    <property type="entry name" value="MORN"/>
</dbReference>
<accession>A0A0M0JQV9</accession>
<proteinExistence type="predicted"/>
<name>A0A0M0JQV9_9EUKA</name>
<feature type="region of interest" description="Disordered" evidence="2">
    <location>
        <begin position="1"/>
        <end position="20"/>
    </location>
</feature>
<dbReference type="EMBL" id="JWZX01002484">
    <property type="protein sequence ID" value="KOO28966.1"/>
    <property type="molecule type" value="Genomic_DNA"/>
</dbReference>